<dbReference type="GO" id="GO:0005886">
    <property type="term" value="C:plasma membrane"/>
    <property type="evidence" value="ECO:0007669"/>
    <property type="project" value="UniProtKB-SubCell"/>
</dbReference>
<feature type="active site" evidence="6">
    <location>
        <position position="319"/>
    </location>
</feature>
<keyword evidence="5 9" id="KW-0472">Membrane</keyword>
<dbReference type="PIRSF" id="PIRSF005091">
    <property type="entry name" value="Mmb_sulf_HI1246"/>
    <property type="match status" value="1"/>
</dbReference>
<evidence type="ECO:0000256" key="8">
    <source>
        <dbReference type="PIRSR" id="PIRSR005091-3"/>
    </source>
</evidence>
<evidence type="ECO:0000256" key="1">
    <source>
        <dbReference type="ARBA" id="ARBA00004651"/>
    </source>
</evidence>
<dbReference type="InterPro" id="IPR000917">
    <property type="entry name" value="Sulfatase_N"/>
</dbReference>
<keyword evidence="12" id="KW-1185">Reference proteome</keyword>
<evidence type="ECO:0000256" key="5">
    <source>
        <dbReference type="ARBA" id="ARBA00023136"/>
    </source>
</evidence>
<evidence type="ECO:0000313" key="12">
    <source>
        <dbReference type="Proteomes" id="UP000305848"/>
    </source>
</evidence>
<dbReference type="PANTHER" id="PTHR47371">
    <property type="entry name" value="LIPOTEICHOIC ACID SYNTHASE"/>
    <property type="match status" value="1"/>
</dbReference>
<keyword evidence="2" id="KW-1003">Cell membrane</keyword>
<keyword evidence="7" id="KW-0464">Manganese</keyword>
<feature type="binding site" evidence="7">
    <location>
        <position position="434"/>
    </location>
    <ligand>
        <name>substrate</name>
    </ligand>
</feature>
<dbReference type="RefSeq" id="WP_137261394.1">
    <property type="nucleotide sequence ID" value="NZ_SZQL01000005.1"/>
</dbReference>
<feature type="transmembrane region" description="Helical" evidence="9">
    <location>
        <begin position="51"/>
        <end position="74"/>
    </location>
</feature>
<feature type="binding site" evidence="8">
    <location>
        <position position="489"/>
    </location>
    <ligand>
        <name>Mn(2+)</name>
        <dbReference type="ChEBI" id="CHEBI:29035"/>
    </ligand>
</feature>
<dbReference type="InterPro" id="IPR012160">
    <property type="entry name" value="LtaS-like"/>
</dbReference>
<evidence type="ECO:0000256" key="6">
    <source>
        <dbReference type="PIRSR" id="PIRSR005091-1"/>
    </source>
</evidence>
<feature type="transmembrane region" description="Helical" evidence="9">
    <location>
        <begin position="137"/>
        <end position="155"/>
    </location>
</feature>
<dbReference type="AlphaFoldDB" id="A0A4U3L2Y2"/>
<dbReference type="SUPFAM" id="SSF53649">
    <property type="entry name" value="Alkaline phosphatase-like"/>
    <property type="match status" value="1"/>
</dbReference>
<evidence type="ECO:0000256" key="7">
    <source>
        <dbReference type="PIRSR" id="PIRSR005091-2"/>
    </source>
</evidence>
<feature type="binding site" evidence="8">
    <location>
        <position position="279"/>
    </location>
    <ligand>
        <name>Mn(2+)</name>
        <dbReference type="ChEBI" id="CHEBI:29035"/>
    </ligand>
</feature>
<gene>
    <name evidence="11" type="ORF">FC093_08770</name>
</gene>
<feature type="domain" description="Sulfatase N-terminal" evidence="10">
    <location>
        <begin position="271"/>
        <end position="542"/>
    </location>
</feature>
<dbReference type="Pfam" id="PF00884">
    <property type="entry name" value="Sulfatase"/>
    <property type="match status" value="1"/>
</dbReference>
<proteinExistence type="predicted"/>
<dbReference type="Gene3D" id="3.30.1120.80">
    <property type="match status" value="1"/>
</dbReference>
<feature type="binding site" evidence="8">
    <location>
        <position position="319"/>
    </location>
    <ligand>
        <name>Mn(2+)</name>
        <dbReference type="ChEBI" id="CHEBI:29035"/>
    </ligand>
</feature>
<name>A0A4U3L2Y2_9BACT</name>
<dbReference type="InterPro" id="IPR017850">
    <property type="entry name" value="Alkaline_phosphatase_core_sf"/>
</dbReference>
<comment type="subcellular location">
    <subcellularLocation>
        <location evidence="1">Cell membrane</location>
        <topology evidence="1">Multi-pass membrane protein</topology>
    </subcellularLocation>
</comment>
<feature type="transmembrane region" description="Helical" evidence="9">
    <location>
        <begin position="12"/>
        <end position="31"/>
    </location>
</feature>
<keyword evidence="3 9" id="KW-0812">Transmembrane</keyword>
<dbReference type="InterPro" id="IPR050448">
    <property type="entry name" value="OpgB/LTA_synthase_biosynth"/>
</dbReference>
<evidence type="ECO:0000259" key="10">
    <source>
        <dbReference type="Pfam" id="PF00884"/>
    </source>
</evidence>
<feature type="transmembrane region" description="Helical" evidence="9">
    <location>
        <begin position="86"/>
        <end position="107"/>
    </location>
</feature>
<evidence type="ECO:0000256" key="4">
    <source>
        <dbReference type="ARBA" id="ARBA00022989"/>
    </source>
</evidence>
<evidence type="ECO:0000313" key="11">
    <source>
        <dbReference type="EMBL" id="TKK69398.1"/>
    </source>
</evidence>
<reference evidence="11 12" key="1">
    <citation type="submission" date="2019-05" db="EMBL/GenBank/DDBJ databases">
        <title>Panacibacter sp. strain 17mud1-8 Genome sequencing and assembly.</title>
        <authorList>
            <person name="Chhetri G."/>
        </authorList>
    </citation>
    <scope>NUCLEOTIDE SEQUENCE [LARGE SCALE GENOMIC DNA]</scope>
    <source>
        <strain evidence="11 12">17mud1-8</strain>
    </source>
</reference>
<dbReference type="Gene3D" id="3.40.720.10">
    <property type="entry name" value="Alkaline Phosphatase, subunit A"/>
    <property type="match status" value="1"/>
</dbReference>
<dbReference type="EMBL" id="SZQL01000005">
    <property type="protein sequence ID" value="TKK69398.1"/>
    <property type="molecule type" value="Genomic_DNA"/>
</dbReference>
<dbReference type="CDD" id="cd16015">
    <property type="entry name" value="LTA_synthase"/>
    <property type="match status" value="1"/>
</dbReference>
<dbReference type="GO" id="GO:0046872">
    <property type="term" value="F:metal ion binding"/>
    <property type="evidence" value="ECO:0007669"/>
    <property type="project" value="UniProtKB-KW"/>
</dbReference>
<dbReference type="OrthoDB" id="9777768at2"/>
<evidence type="ECO:0000256" key="2">
    <source>
        <dbReference type="ARBA" id="ARBA00022475"/>
    </source>
</evidence>
<dbReference type="PANTHER" id="PTHR47371:SF3">
    <property type="entry name" value="PHOSPHOGLYCEROL TRANSFERASE I"/>
    <property type="match status" value="1"/>
</dbReference>
<evidence type="ECO:0000256" key="3">
    <source>
        <dbReference type="ARBA" id="ARBA00022692"/>
    </source>
</evidence>
<feature type="transmembrane region" description="Helical" evidence="9">
    <location>
        <begin position="167"/>
        <end position="191"/>
    </location>
</feature>
<dbReference type="Proteomes" id="UP000305848">
    <property type="component" value="Unassembled WGS sequence"/>
</dbReference>
<sequence>MLHNLLAAFKYYCFWLIFFFIERLVFILYFFPKTRLFAATDISKVALYGLWMDLSMAAYICALPLLFFIVRMFVPAIRWGKKILRIYTIIVLFLCAFIAIVNLNIYFEWGSKISYKVVEYVIRFPEEAVASSSSSPVFLSLAILAVLVLLGIFLYKKIMVFARSKQLKPLLAAACSVLLIGLEILALRGGWQLAPMNESMAYFSNSPYLNHAAVNTEWSFLNDIIKNTGGKYGHKNPFIYYHKESTADSIVRSLYAVPQVPPPDVLTTATPNVVIFIIESYTADVIESLGGEKGIAPNMEQLIKEGILFTNTFASGDRTDKGTVAVLSGFPSQAITSILKFDNKQKQLPAISQVLANAGYSTSFYYGGESEFVNTKSYLLSHAYSRIIDKNSFDKKDMNSKWGAYDEVVFNRQLEDMNKEKQPFFSTILTLTNHEPFELPTTAHFGRATPPQMFKSTAYYTDSCIGDYMRKAAQQPWFNKTLFILVADHGHLLPENRYDINNYHRFRIPLLFYGGAIAPAWRGKKIDKTGSQTDIATTLLHQINRNADAFVWSKDLLNPASKSFAFYDWDNGFGFASPEQIISFDNIGKTITFRKNNVPQAVDDSLLMYGKAYMQSVYNQFLMY</sequence>
<evidence type="ECO:0000256" key="9">
    <source>
        <dbReference type="SAM" id="Phobius"/>
    </source>
</evidence>
<keyword evidence="4 9" id="KW-1133">Transmembrane helix</keyword>
<organism evidence="11 12">
    <name type="scientific">Ilyomonas limi</name>
    <dbReference type="NCBI Taxonomy" id="2575867"/>
    <lineage>
        <taxon>Bacteria</taxon>
        <taxon>Pseudomonadati</taxon>
        <taxon>Bacteroidota</taxon>
        <taxon>Chitinophagia</taxon>
        <taxon>Chitinophagales</taxon>
        <taxon>Chitinophagaceae</taxon>
        <taxon>Ilyomonas</taxon>
    </lineage>
</organism>
<protein>
    <recommendedName>
        <fullName evidence="10">Sulfatase N-terminal domain-containing protein</fullName>
    </recommendedName>
</protein>
<feature type="binding site" evidence="8">
    <location>
        <position position="488"/>
    </location>
    <ligand>
        <name>Mn(2+)</name>
        <dbReference type="ChEBI" id="CHEBI:29035"/>
    </ligand>
</feature>
<keyword evidence="7" id="KW-0479">Metal-binding</keyword>
<accession>A0A4U3L2Y2</accession>
<comment type="caution">
    <text evidence="11">The sequence shown here is derived from an EMBL/GenBank/DDBJ whole genome shotgun (WGS) entry which is preliminary data.</text>
</comment>